<dbReference type="PANTHER" id="PTHR43033">
    <property type="entry name" value="TRNA(ILE)-LYSIDINE SYNTHASE-RELATED"/>
    <property type="match status" value="1"/>
</dbReference>
<organism evidence="8 9">
    <name type="scientific">Jiella sonneratiae</name>
    <dbReference type="NCBI Taxonomy" id="2816856"/>
    <lineage>
        <taxon>Bacteria</taxon>
        <taxon>Pseudomonadati</taxon>
        <taxon>Pseudomonadota</taxon>
        <taxon>Alphaproteobacteria</taxon>
        <taxon>Hyphomicrobiales</taxon>
        <taxon>Aurantimonadaceae</taxon>
        <taxon>Jiella</taxon>
    </lineage>
</organism>
<dbReference type="CDD" id="cd01992">
    <property type="entry name" value="TilS_N"/>
    <property type="match status" value="1"/>
</dbReference>
<dbReference type="EC" id="6.3.4.19" evidence="6"/>
<dbReference type="InterPro" id="IPR012094">
    <property type="entry name" value="tRNA_Ile_lys_synt"/>
</dbReference>
<evidence type="ECO:0000313" key="8">
    <source>
        <dbReference type="EMBL" id="MBO0904454.1"/>
    </source>
</evidence>
<dbReference type="InterPro" id="IPR014729">
    <property type="entry name" value="Rossmann-like_a/b/a_fold"/>
</dbReference>
<keyword evidence="2 6" id="KW-0819">tRNA processing</keyword>
<evidence type="ECO:0000259" key="7">
    <source>
        <dbReference type="Pfam" id="PF01171"/>
    </source>
</evidence>
<keyword evidence="4 6" id="KW-0067">ATP-binding</keyword>
<protein>
    <recommendedName>
        <fullName evidence="6">tRNA(Ile)-lysidine synthase</fullName>
        <ecNumber evidence="6">6.3.4.19</ecNumber>
    </recommendedName>
    <alternativeName>
        <fullName evidence="6">tRNA(Ile)-2-lysyl-cytidine synthase</fullName>
    </alternativeName>
    <alternativeName>
        <fullName evidence="6">tRNA(Ile)-lysidine synthetase</fullName>
    </alternativeName>
</protein>
<dbReference type="InterPro" id="IPR011063">
    <property type="entry name" value="TilS/TtcA_N"/>
</dbReference>
<dbReference type="HAMAP" id="MF_01161">
    <property type="entry name" value="tRNA_Ile_lys_synt"/>
    <property type="match status" value="1"/>
</dbReference>
<comment type="subcellular location">
    <subcellularLocation>
        <location evidence="6">Cytoplasm</location>
    </subcellularLocation>
</comment>
<comment type="domain">
    <text evidence="6">The N-terminal region contains the highly conserved SGGXDS motif, predicted to be a P-loop motif involved in ATP binding.</text>
</comment>
<keyword evidence="9" id="KW-1185">Reference proteome</keyword>
<dbReference type="InterPro" id="IPR012795">
    <property type="entry name" value="tRNA_Ile_lys_synt_N"/>
</dbReference>
<evidence type="ECO:0000256" key="1">
    <source>
        <dbReference type="ARBA" id="ARBA00022598"/>
    </source>
</evidence>
<evidence type="ECO:0000256" key="4">
    <source>
        <dbReference type="ARBA" id="ARBA00022840"/>
    </source>
</evidence>
<feature type="domain" description="tRNA(Ile)-lysidine/2-thiocytidine synthase N-terminal" evidence="7">
    <location>
        <begin position="41"/>
        <end position="224"/>
    </location>
</feature>
<evidence type="ECO:0000313" key="9">
    <source>
        <dbReference type="Proteomes" id="UP000664288"/>
    </source>
</evidence>
<evidence type="ECO:0000256" key="5">
    <source>
        <dbReference type="ARBA" id="ARBA00048539"/>
    </source>
</evidence>
<comment type="catalytic activity">
    <reaction evidence="5 6">
        <text>cytidine(34) in tRNA(Ile2) + L-lysine + ATP = lysidine(34) in tRNA(Ile2) + AMP + diphosphate + H(+)</text>
        <dbReference type="Rhea" id="RHEA:43744"/>
        <dbReference type="Rhea" id="RHEA-COMP:10625"/>
        <dbReference type="Rhea" id="RHEA-COMP:10670"/>
        <dbReference type="ChEBI" id="CHEBI:15378"/>
        <dbReference type="ChEBI" id="CHEBI:30616"/>
        <dbReference type="ChEBI" id="CHEBI:32551"/>
        <dbReference type="ChEBI" id="CHEBI:33019"/>
        <dbReference type="ChEBI" id="CHEBI:82748"/>
        <dbReference type="ChEBI" id="CHEBI:83665"/>
        <dbReference type="ChEBI" id="CHEBI:456215"/>
        <dbReference type="EC" id="6.3.4.19"/>
    </reaction>
</comment>
<dbReference type="Proteomes" id="UP000664288">
    <property type="component" value="Unassembled WGS sequence"/>
</dbReference>
<proteinExistence type="inferred from homology"/>
<dbReference type="EMBL" id="JAFMPY010000012">
    <property type="protein sequence ID" value="MBO0904454.1"/>
    <property type="molecule type" value="Genomic_DNA"/>
</dbReference>
<evidence type="ECO:0000256" key="2">
    <source>
        <dbReference type="ARBA" id="ARBA00022694"/>
    </source>
</evidence>
<comment type="caution">
    <text evidence="8">The sequence shown here is derived from an EMBL/GenBank/DDBJ whole genome shotgun (WGS) entry which is preliminary data.</text>
</comment>
<accession>A0ABS3J466</accession>
<name>A0ABS3J466_9HYPH</name>
<dbReference type="SUPFAM" id="SSF52402">
    <property type="entry name" value="Adenine nucleotide alpha hydrolases-like"/>
    <property type="match status" value="1"/>
</dbReference>
<dbReference type="PANTHER" id="PTHR43033:SF1">
    <property type="entry name" value="TRNA(ILE)-LYSIDINE SYNTHASE-RELATED"/>
    <property type="match status" value="1"/>
</dbReference>
<evidence type="ECO:0000256" key="3">
    <source>
        <dbReference type="ARBA" id="ARBA00022741"/>
    </source>
</evidence>
<dbReference type="GO" id="GO:0032267">
    <property type="term" value="F:tRNA(Ile)-lysidine synthase activity"/>
    <property type="evidence" value="ECO:0007669"/>
    <property type="project" value="UniProtKB-EC"/>
</dbReference>
<gene>
    <name evidence="6 8" type="primary">tilS</name>
    <name evidence="8" type="ORF">J1C47_12460</name>
</gene>
<dbReference type="Gene3D" id="3.40.50.620">
    <property type="entry name" value="HUPs"/>
    <property type="match status" value="1"/>
</dbReference>
<comment type="similarity">
    <text evidence="6">Belongs to the tRNA(Ile)-lysidine synthase family.</text>
</comment>
<reference evidence="8 9" key="1">
    <citation type="submission" date="2021-03" db="EMBL/GenBank/DDBJ databases">
        <title>Whole genome sequence of Jiella sp. MQZ13P-4.</title>
        <authorList>
            <person name="Tuo L."/>
        </authorList>
    </citation>
    <scope>NUCLEOTIDE SEQUENCE [LARGE SCALE GENOMIC DNA]</scope>
    <source>
        <strain evidence="8 9">MQZ13P-4</strain>
    </source>
</reference>
<dbReference type="RefSeq" id="WP_207351099.1">
    <property type="nucleotide sequence ID" value="NZ_JAFMPY010000012.1"/>
</dbReference>
<keyword evidence="3 6" id="KW-0547">Nucleotide-binding</keyword>
<dbReference type="Pfam" id="PF01171">
    <property type="entry name" value="ATP_bind_3"/>
    <property type="match status" value="1"/>
</dbReference>
<feature type="binding site" evidence="6">
    <location>
        <begin position="46"/>
        <end position="51"/>
    </location>
    <ligand>
        <name>ATP</name>
        <dbReference type="ChEBI" id="CHEBI:30616"/>
    </ligand>
</feature>
<comment type="function">
    <text evidence="6">Ligates lysine onto the cytidine present at position 34 of the AUA codon-specific tRNA(Ile) that contains the anticodon CAU, in an ATP-dependent manner. Cytidine is converted to lysidine, thus changing the amino acid specificity of the tRNA from methionine to isoleucine.</text>
</comment>
<keyword evidence="6" id="KW-0963">Cytoplasm</keyword>
<evidence type="ECO:0000256" key="6">
    <source>
        <dbReference type="HAMAP-Rule" id="MF_01161"/>
    </source>
</evidence>
<dbReference type="NCBIfam" id="TIGR02432">
    <property type="entry name" value="lysidine_TilS_N"/>
    <property type="match status" value="1"/>
</dbReference>
<sequence>MAGGPAATPQPDAPGGDPRLAASIGAVIAAAEQRLGRLDGLLLAVSGGPDSLALMLAAAGWQERNAASARLLRVATVDHRLRPESSAEAAFVAGLAASLGLAHDTLPWTGWDGTGNLAASAREARYRLLLDHARTHRLGLVLVAHHRDDDLETHLLRRARGGGLAALAGMRPLRWLGPDVLLGRPFLDMPQSVLKGAVAAGGIVPVDDPSNRDMRSDRARIRRELAVDAGLRQRALRGLGRAKRARAEGEAALAALLADLQDTGRLRYADDGAVLLDRAVLAGLPKRCAAQLLSRAIVAASGSPAPPPGRGVRDLLGRLAEDAGPDLVATLGGAVVEARESDILLRREYGRCGIADLAVGGATRLIGRFADELPAPVVFDGRLAVGLGQFAQLPGARLVAYGSLGLGGPRQKCLPVLVDAAGRPKAAAAAVAPRLGPDVAPLAVLPLAPHLLRRDLPPADGLTASSP</sequence>
<keyword evidence="1 6" id="KW-0436">Ligase</keyword>